<evidence type="ECO:0000256" key="2">
    <source>
        <dbReference type="ARBA" id="ARBA00010897"/>
    </source>
</evidence>
<evidence type="ECO:0000256" key="6">
    <source>
        <dbReference type="ARBA" id="ARBA00022642"/>
    </source>
</evidence>
<dbReference type="InterPro" id="IPR041525">
    <property type="entry name" value="N/Namide_PRibTrfase"/>
</dbReference>
<comment type="similarity">
    <text evidence="2">Belongs to the NAPRTase family.</text>
</comment>
<dbReference type="GO" id="GO:0034355">
    <property type="term" value="P:NAD+ biosynthetic process via the salvage pathway"/>
    <property type="evidence" value="ECO:0007669"/>
    <property type="project" value="TreeGrafter"/>
</dbReference>
<name>A0A1G2KRX1_9BACT</name>
<comment type="pathway">
    <text evidence="1">Cofactor biosynthesis; NAD(+) biosynthesis; nicotinate D-ribonucleotide from nicotinate: step 1/1.</text>
</comment>
<evidence type="ECO:0000256" key="4">
    <source>
        <dbReference type="ARBA" id="ARBA00022553"/>
    </source>
</evidence>
<dbReference type="InterPro" id="IPR036068">
    <property type="entry name" value="Nicotinate_pribotase-like_C"/>
</dbReference>
<feature type="non-terminal residue" evidence="8">
    <location>
        <position position="1"/>
    </location>
</feature>
<keyword evidence="5" id="KW-0436">Ligase</keyword>
<dbReference type="AlphaFoldDB" id="A0A1G2KRX1"/>
<dbReference type="UniPathway" id="UPA00253">
    <property type="reaction ID" value="UER00457"/>
</dbReference>
<evidence type="ECO:0000259" key="7">
    <source>
        <dbReference type="Pfam" id="PF04095"/>
    </source>
</evidence>
<accession>A0A1G2KRX1</accession>
<dbReference type="InterPro" id="IPR007229">
    <property type="entry name" value="Nic_PRibTrfase-Fam"/>
</dbReference>
<dbReference type="EMBL" id="MHQK01000009">
    <property type="protein sequence ID" value="OHA02140.1"/>
    <property type="molecule type" value="Genomic_DNA"/>
</dbReference>
<proteinExistence type="inferred from homology"/>
<dbReference type="GO" id="GO:0005829">
    <property type="term" value="C:cytosol"/>
    <property type="evidence" value="ECO:0007669"/>
    <property type="project" value="TreeGrafter"/>
</dbReference>
<dbReference type="GO" id="GO:0004516">
    <property type="term" value="F:nicotinate phosphoribosyltransferase activity"/>
    <property type="evidence" value="ECO:0007669"/>
    <property type="project" value="UniProtKB-EC"/>
</dbReference>
<keyword evidence="6" id="KW-0662">Pyridine nucleotide biosynthesis</keyword>
<feature type="domain" description="Nicotinate/nicotinamide phosphoribosyltransferase" evidence="7">
    <location>
        <begin position="61"/>
        <end position="284"/>
    </location>
</feature>
<organism evidence="8 9">
    <name type="scientific">Candidatus Sungbacteria bacterium RIFCSPHIGHO2_02_FULL_49_20</name>
    <dbReference type="NCBI Taxonomy" id="1802272"/>
    <lineage>
        <taxon>Bacteria</taxon>
        <taxon>Candidatus Sungiibacteriota</taxon>
    </lineage>
</organism>
<dbReference type="PANTHER" id="PTHR11098">
    <property type="entry name" value="NICOTINATE PHOSPHORIBOSYLTRANSFERASE"/>
    <property type="match status" value="1"/>
</dbReference>
<evidence type="ECO:0000313" key="9">
    <source>
        <dbReference type="Proteomes" id="UP000178710"/>
    </source>
</evidence>
<reference evidence="8 9" key="1">
    <citation type="journal article" date="2016" name="Nat. Commun.">
        <title>Thousands of microbial genomes shed light on interconnected biogeochemical processes in an aquifer system.</title>
        <authorList>
            <person name="Anantharaman K."/>
            <person name="Brown C.T."/>
            <person name="Hug L.A."/>
            <person name="Sharon I."/>
            <person name="Castelle C.J."/>
            <person name="Probst A.J."/>
            <person name="Thomas B.C."/>
            <person name="Singh A."/>
            <person name="Wilkins M.J."/>
            <person name="Karaoz U."/>
            <person name="Brodie E.L."/>
            <person name="Williams K.H."/>
            <person name="Hubbard S.S."/>
            <person name="Banfield J.F."/>
        </authorList>
    </citation>
    <scope>NUCLEOTIDE SEQUENCE [LARGE SCALE GENOMIC DNA]</scope>
</reference>
<dbReference type="Gene3D" id="3.20.140.10">
    <property type="entry name" value="nicotinate phosphoribosyltransferase"/>
    <property type="match status" value="1"/>
</dbReference>
<protein>
    <recommendedName>
        <fullName evidence="3">nicotinate phosphoribosyltransferase</fullName>
        <ecNumber evidence="3">6.3.4.21</ecNumber>
    </recommendedName>
</protein>
<evidence type="ECO:0000256" key="1">
    <source>
        <dbReference type="ARBA" id="ARBA00004952"/>
    </source>
</evidence>
<sequence length="303" mass="34365">FAGPWAEAIYWEVPALAIVNELYYEAKMNPLTNFERDLVYAEGQRRLAEKLAMFRTRPEMSFVDFGTRRRFSRTWQRYVVKVFMEELGGQFRGTSNVEISKDFNTEPRGTDAHERAMVLGGLAHAGGFEAFVASQKRVLVDWEETYSLGLSIALPDTFGSQFFYDHVMSLEQAQTWKGVRQDSGYPKLFFTRTQAFYERCGITPEVMKTKLFIPSDGLTVPRMLEVHDFVGGRMFDTYGYGTDAMNDLGLSPISIVIKPVEADGVGLVKLSDNPAKAIGERADIEAVKRLIGYNPNEYEVCVY</sequence>
<evidence type="ECO:0000256" key="5">
    <source>
        <dbReference type="ARBA" id="ARBA00022598"/>
    </source>
</evidence>
<evidence type="ECO:0000256" key="3">
    <source>
        <dbReference type="ARBA" id="ARBA00013236"/>
    </source>
</evidence>
<dbReference type="SUPFAM" id="SSF51690">
    <property type="entry name" value="Nicotinate/Quinolinate PRTase C-terminal domain-like"/>
    <property type="match status" value="1"/>
</dbReference>
<dbReference type="EC" id="6.3.4.21" evidence="3"/>
<dbReference type="PANTHER" id="PTHR11098:SF1">
    <property type="entry name" value="NICOTINATE PHOSPHORIBOSYLTRANSFERASE"/>
    <property type="match status" value="1"/>
</dbReference>
<dbReference type="Pfam" id="PF04095">
    <property type="entry name" value="NAPRTase"/>
    <property type="match status" value="1"/>
</dbReference>
<keyword evidence="4" id="KW-0597">Phosphoprotein</keyword>
<comment type="caution">
    <text evidence="8">The sequence shown here is derived from an EMBL/GenBank/DDBJ whole genome shotgun (WGS) entry which is preliminary data.</text>
</comment>
<evidence type="ECO:0000313" key="8">
    <source>
        <dbReference type="EMBL" id="OHA02140.1"/>
    </source>
</evidence>
<dbReference type="Proteomes" id="UP000178710">
    <property type="component" value="Unassembled WGS sequence"/>
</dbReference>
<gene>
    <name evidence="8" type="ORF">A3C12_02855</name>
</gene>